<accession>A0A370HDV8</accession>
<evidence type="ECO:0000313" key="2">
    <source>
        <dbReference type="EMBL" id="RDI55424.1"/>
    </source>
</evidence>
<organism evidence="2 3">
    <name type="scientific">Nocardia mexicana</name>
    <dbReference type="NCBI Taxonomy" id="279262"/>
    <lineage>
        <taxon>Bacteria</taxon>
        <taxon>Bacillati</taxon>
        <taxon>Actinomycetota</taxon>
        <taxon>Actinomycetes</taxon>
        <taxon>Mycobacteriales</taxon>
        <taxon>Nocardiaceae</taxon>
        <taxon>Nocardia</taxon>
    </lineage>
</organism>
<evidence type="ECO:0008006" key="4">
    <source>
        <dbReference type="Google" id="ProtNLM"/>
    </source>
</evidence>
<feature type="transmembrane region" description="Helical" evidence="1">
    <location>
        <begin position="66"/>
        <end position="85"/>
    </location>
</feature>
<evidence type="ECO:0000313" key="3">
    <source>
        <dbReference type="Proteomes" id="UP000255355"/>
    </source>
</evidence>
<dbReference type="InterPro" id="IPR049713">
    <property type="entry name" value="Pr6Pr-like"/>
</dbReference>
<feature type="transmembrane region" description="Helical" evidence="1">
    <location>
        <begin position="105"/>
        <end position="124"/>
    </location>
</feature>
<dbReference type="Proteomes" id="UP000255355">
    <property type="component" value="Unassembled WGS sequence"/>
</dbReference>
<protein>
    <recommendedName>
        <fullName evidence="4">FAR-17a/AIG1-like protein</fullName>
    </recommendedName>
</protein>
<feature type="transmembrane region" description="Helical" evidence="1">
    <location>
        <begin position="136"/>
        <end position="156"/>
    </location>
</feature>
<comment type="caution">
    <text evidence="2">The sequence shown here is derived from an EMBL/GenBank/DDBJ whole genome shotgun (WGS) entry which is preliminary data.</text>
</comment>
<feature type="transmembrane region" description="Helical" evidence="1">
    <location>
        <begin position="31"/>
        <end position="54"/>
    </location>
</feature>
<reference evidence="2 3" key="1">
    <citation type="submission" date="2018-07" db="EMBL/GenBank/DDBJ databases">
        <title>Genomic Encyclopedia of Type Strains, Phase IV (KMG-IV): sequencing the most valuable type-strain genomes for metagenomic binning, comparative biology and taxonomic classification.</title>
        <authorList>
            <person name="Goeker M."/>
        </authorList>
    </citation>
    <scope>NUCLEOTIDE SEQUENCE [LARGE SCALE GENOMIC DNA]</scope>
    <source>
        <strain evidence="2 3">DSM 44952</strain>
    </source>
</reference>
<feature type="transmembrane region" description="Helical" evidence="1">
    <location>
        <begin position="176"/>
        <end position="200"/>
    </location>
</feature>
<dbReference type="NCBIfam" id="NF038065">
    <property type="entry name" value="Pr6Pr"/>
    <property type="match status" value="1"/>
</dbReference>
<dbReference type="AlphaFoldDB" id="A0A370HDV8"/>
<dbReference type="OrthoDB" id="9809977at2"/>
<name>A0A370HDV8_9NOCA</name>
<keyword evidence="1" id="KW-0812">Transmembrane</keyword>
<evidence type="ECO:0000256" key="1">
    <source>
        <dbReference type="SAM" id="Phobius"/>
    </source>
</evidence>
<keyword evidence="1" id="KW-1133">Transmembrane helix</keyword>
<proteinExistence type="predicted"/>
<feature type="transmembrane region" description="Helical" evidence="1">
    <location>
        <begin position="9"/>
        <end position="25"/>
    </location>
</feature>
<sequence>MRTVWRQPALWWRGFIVVSAALGLVTGQSSLIYFTVMSNVIALGYFLGAVYWMVVRDTADAPAPRLRGAVVLYLTITGLVAHFVLEHGSNPLPGLVSGSDRLGNWSNFFLHYVTPVLVIVDWLVLSPRNAARWRDVPLWLCFPVGYAAMVLVRGALFPHFPNRYPYPFLDPTTHGYGGVAGEIVTLTAEFVVLGVAVVGADRAGTWLRDRVRRRGLPVA</sequence>
<keyword evidence="3" id="KW-1185">Reference proteome</keyword>
<gene>
    <name evidence="2" type="ORF">DFR68_101257</name>
</gene>
<keyword evidence="1" id="KW-0472">Membrane</keyword>
<dbReference type="STRING" id="1210089.GCA_001613165_04545"/>
<dbReference type="EMBL" id="QQAZ01000001">
    <property type="protein sequence ID" value="RDI55424.1"/>
    <property type="molecule type" value="Genomic_DNA"/>
</dbReference>
<dbReference type="RefSeq" id="WP_068022979.1">
    <property type="nucleotide sequence ID" value="NZ_QQAZ01000001.1"/>
</dbReference>